<dbReference type="RefSeq" id="WP_132278721.1">
    <property type="nucleotide sequence ID" value="NZ_SMGQ01000001.1"/>
</dbReference>
<organism evidence="3 4">
    <name type="scientific">Natranaerovirga hydrolytica</name>
    <dbReference type="NCBI Taxonomy" id="680378"/>
    <lineage>
        <taxon>Bacteria</taxon>
        <taxon>Bacillati</taxon>
        <taxon>Bacillota</taxon>
        <taxon>Clostridia</taxon>
        <taxon>Lachnospirales</taxon>
        <taxon>Natranaerovirgaceae</taxon>
        <taxon>Natranaerovirga</taxon>
    </lineage>
</organism>
<proteinExistence type="predicted"/>
<comment type="caution">
    <text evidence="3">The sequence shown here is derived from an EMBL/GenBank/DDBJ whole genome shotgun (WGS) entry which is preliminary data.</text>
</comment>
<keyword evidence="4" id="KW-1185">Reference proteome</keyword>
<evidence type="ECO:0000256" key="1">
    <source>
        <dbReference type="SAM" id="MobiDB-lite"/>
    </source>
</evidence>
<feature type="region of interest" description="Disordered" evidence="1">
    <location>
        <begin position="183"/>
        <end position="219"/>
    </location>
</feature>
<dbReference type="Pfam" id="PF19623">
    <property type="entry name" value="DUF6128"/>
    <property type="match status" value="1"/>
</dbReference>
<protein>
    <recommendedName>
        <fullName evidence="2">DUF6128 domain-containing protein</fullName>
    </recommendedName>
</protein>
<gene>
    <name evidence="3" type="ORF">EDC19_0033</name>
</gene>
<accession>A0A4V2Q1Z7</accession>
<sequence length="431" mass="51092">MKNKYIRQYIDLYTYQYNVKKSINGYAKIDSREDRSKVYVYIKNVTVKEDEVLKAYLFTYKKGAMVAIPIGTLKVENQIGQIKVTTNRHKIMDTNFSIEELSGVVVVKKNYFNQEVIKDTSYGGSWDKDLTLNIDAFREYNNDKALHNEPNPVDTRWEQDPIILDPQDPTIEEPIQEPIRESIPEPTEEPIREPIPEPTEEPIREPIPEPIEPPIDPIRQRPIRRPRQDLPDSVPFPLEDIEEIREEPMETDIQELKKGKKRPLTYKEELERDYKGWQLKEKKYNSVLQDETPPHEILKKQLDQKKLKEMHTQMFEEYPKMAPFERHDDILDCIRIEPKDIAVMPINIWMLMNNTFLLNGYNKYKHLILMKMEDLCNHSGYKYILGVPGIYNKKDRFIAYLYGFNSFKCCCDTHPKPGEYGYWTIDVKENY</sequence>
<reference evidence="3 4" key="1">
    <citation type="submission" date="2019-03" db="EMBL/GenBank/DDBJ databases">
        <title>Genomic Encyclopedia of Type Strains, Phase IV (KMG-IV): sequencing the most valuable type-strain genomes for metagenomic binning, comparative biology and taxonomic classification.</title>
        <authorList>
            <person name="Goeker M."/>
        </authorList>
    </citation>
    <scope>NUCLEOTIDE SEQUENCE [LARGE SCALE GENOMIC DNA]</scope>
    <source>
        <strain evidence="3 4">DSM 24176</strain>
    </source>
</reference>
<feature type="domain" description="DUF6128" evidence="2">
    <location>
        <begin position="317"/>
        <end position="426"/>
    </location>
</feature>
<feature type="compositionally biased region" description="Basic and acidic residues" evidence="1">
    <location>
        <begin position="183"/>
        <end position="207"/>
    </location>
</feature>
<evidence type="ECO:0000313" key="4">
    <source>
        <dbReference type="Proteomes" id="UP000294545"/>
    </source>
</evidence>
<dbReference type="OrthoDB" id="9814510at2"/>
<dbReference type="Proteomes" id="UP000294545">
    <property type="component" value="Unassembled WGS sequence"/>
</dbReference>
<evidence type="ECO:0000313" key="3">
    <source>
        <dbReference type="EMBL" id="TCL00053.1"/>
    </source>
</evidence>
<dbReference type="AlphaFoldDB" id="A0A4V2Q1Z7"/>
<evidence type="ECO:0000259" key="2">
    <source>
        <dbReference type="Pfam" id="PF19623"/>
    </source>
</evidence>
<dbReference type="EMBL" id="SMGQ01000001">
    <property type="protein sequence ID" value="TCL00053.1"/>
    <property type="molecule type" value="Genomic_DNA"/>
</dbReference>
<dbReference type="InterPro" id="IPR046131">
    <property type="entry name" value="DUF6128"/>
</dbReference>
<name>A0A4V2Q1Z7_9FIRM</name>